<evidence type="ECO:0000259" key="2">
    <source>
        <dbReference type="PROSITE" id="PS50969"/>
    </source>
</evidence>
<protein>
    <recommendedName>
        <fullName evidence="1">Mitochondrial import inner membrane translocase subunit TIM50</fullName>
    </recommendedName>
</protein>
<dbReference type="Gene3D" id="3.40.50.1000">
    <property type="entry name" value="HAD superfamily/HAD-like"/>
    <property type="match status" value="1"/>
</dbReference>
<dbReference type="EMBL" id="SPOF01000015">
    <property type="protein sequence ID" value="TIB13247.1"/>
    <property type="molecule type" value="Genomic_DNA"/>
</dbReference>
<gene>
    <name evidence="3" type="ORF">E3P90_01721</name>
</gene>
<keyword evidence="1" id="KW-0813">Transport</keyword>
<dbReference type="AlphaFoldDB" id="A0A4T0GP06"/>
<keyword evidence="1" id="KW-0653">Protein transport</keyword>
<organism evidence="3 4">
    <name type="scientific">Wallemia ichthyophaga</name>
    <dbReference type="NCBI Taxonomy" id="245174"/>
    <lineage>
        <taxon>Eukaryota</taxon>
        <taxon>Fungi</taxon>
        <taxon>Dikarya</taxon>
        <taxon>Basidiomycota</taxon>
        <taxon>Wallemiomycotina</taxon>
        <taxon>Wallemiomycetes</taxon>
        <taxon>Wallemiales</taxon>
        <taxon>Wallemiaceae</taxon>
        <taxon>Wallemia</taxon>
    </lineage>
</organism>
<comment type="subcellular location">
    <subcellularLocation>
        <location evidence="1">Mitochondrion inner membrane</location>
        <topology evidence="1">Single-pass membrane protein</topology>
    </subcellularLocation>
</comment>
<dbReference type="InterPro" id="IPR004274">
    <property type="entry name" value="FCP1_dom"/>
</dbReference>
<dbReference type="Pfam" id="PF03031">
    <property type="entry name" value="NIF"/>
    <property type="match status" value="1"/>
</dbReference>
<comment type="subunit">
    <text evidence="1">Component of the TIM23 complex.</text>
</comment>
<dbReference type="GO" id="GO:0005744">
    <property type="term" value="C:TIM23 mitochondrial import inner membrane translocase complex"/>
    <property type="evidence" value="ECO:0007669"/>
    <property type="project" value="UniProtKB-UniRule"/>
</dbReference>
<proteinExistence type="inferred from homology"/>
<keyword evidence="1" id="KW-0496">Mitochondrion</keyword>
<comment type="caution">
    <text evidence="3">The sequence shown here is derived from an EMBL/GenBank/DDBJ whole genome shotgun (WGS) entry which is preliminary data.</text>
</comment>
<dbReference type="PANTHER" id="PTHR12210">
    <property type="entry name" value="DULLARD PROTEIN PHOSPHATASE"/>
    <property type="match status" value="1"/>
</dbReference>
<feature type="domain" description="FCP1 homology" evidence="2">
    <location>
        <begin position="23"/>
        <end position="190"/>
    </location>
</feature>
<evidence type="ECO:0000256" key="1">
    <source>
        <dbReference type="RuleBase" id="RU365079"/>
    </source>
</evidence>
<dbReference type="SUPFAM" id="SSF56784">
    <property type="entry name" value="HAD-like"/>
    <property type="match status" value="1"/>
</dbReference>
<reference evidence="3 4" key="1">
    <citation type="submission" date="2019-03" db="EMBL/GenBank/DDBJ databases">
        <title>Sequencing 23 genomes of Wallemia ichthyophaga.</title>
        <authorList>
            <person name="Gostincar C."/>
        </authorList>
    </citation>
    <scope>NUCLEOTIDE SEQUENCE [LARGE SCALE GENOMIC DNA]</scope>
    <source>
        <strain evidence="3 4">EXF-8621</strain>
    </source>
</reference>
<evidence type="ECO:0000313" key="4">
    <source>
        <dbReference type="Proteomes" id="UP000306954"/>
    </source>
</evidence>
<dbReference type="SMART" id="SM00577">
    <property type="entry name" value="CPDc"/>
    <property type="match status" value="1"/>
</dbReference>
<dbReference type="PROSITE" id="PS50969">
    <property type="entry name" value="FCP1"/>
    <property type="match status" value="1"/>
</dbReference>
<dbReference type="OrthoDB" id="1711508at2759"/>
<evidence type="ECO:0000313" key="3">
    <source>
        <dbReference type="EMBL" id="TIB13247.1"/>
    </source>
</evidence>
<keyword evidence="1" id="KW-0809">Transit peptide</keyword>
<sequence length="253" mass="28781">MLPPPRPSSGYIERVARTQVTQVKKRRQLIVFDLNGTLIATKSRNDKQRPHLAQLQKMLFDHHRGQFDVMVYSSAMRHNVARYVDSAFNATHRQHLKAVYTREDMSMSARDYKNKVQTYKDLELVWHGSEADGSDADAEHPQYSQYNTILVDDSAEKAAFQPWNLLQVSTWDGSSTDSMLVALLGVLDDIRGSNNVSHYLSTYTHVRSVDPHADTATPWFDIPHVYAHWRAKGEALLNVDGVLDSMARLALET</sequence>
<comment type="similarity">
    <text evidence="1">Belongs to the TIM50 family.</text>
</comment>
<accession>A0A4T0GP06</accession>
<dbReference type="GO" id="GO:0015031">
    <property type="term" value="P:protein transport"/>
    <property type="evidence" value="ECO:0007669"/>
    <property type="project" value="UniProtKB-KW"/>
</dbReference>
<dbReference type="Proteomes" id="UP000306954">
    <property type="component" value="Unassembled WGS sequence"/>
</dbReference>
<dbReference type="InterPro" id="IPR050365">
    <property type="entry name" value="TIM50"/>
</dbReference>
<dbReference type="InterPro" id="IPR036412">
    <property type="entry name" value="HAD-like_sf"/>
</dbReference>
<dbReference type="OMA" id="GGRWDQT"/>
<name>A0A4T0GP06_WALIC</name>
<comment type="function">
    <text evidence="1">Essential component of the TIM23 complex, a complex that mediates the translocation of transit peptide-containing proteins across the mitochondrial inner membrane.</text>
</comment>
<keyword evidence="1" id="KW-0811">Translocation</keyword>
<dbReference type="InterPro" id="IPR023214">
    <property type="entry name" value="HAD_sf"/>
</dbReference>